<dbReference type="EMBL" id="AP022610">
    <property type="protein sequence ID" value="BBZ29589.1"/>
    <property type="molecule type" value="Genomic_DNA"/>
</dbReference>
<keyword evidence="6" id="KW-1185">Reference proteome</keyword>
<accession>A0A7I7XK44</accession>
<feature type="compositionally biased region" description="Basic residues" evidence="3">
    <location>
        <begin position="63"/>
        <end position="72"/>
    </location>
</feature>
<organism evidence="5 6">
    <name type="scientific">Mycolicibacterium madagascariense</name>
    <dbReference type="NCBI Taxonomy" id="212765"/>
    <lineage>
        <taxon>Bacteria</taxon>
        <taxon>Bacillati</taxon>
        <taxon>Actinomycetota</taxon>
        <taxon>Actinomycetes</taxon>
        <taxon>Mycobacteriales</taxon>
        <taxon>Mycobacteriaceae</taxon>
        <taxon>Mycolicibacterium</taxon>
    </lineage>
</organism>
<evidence type="ECO:0000256" key="3">
    <source>
        <dbReference type="SAM" id="MobiDB-lite"/>
    </source>
</evidence>
<feature type="region of interest" description="Disordered" evidence="3">
    <location>
        <begin position="55"/>
        <end position="174"/>
    </location>
</feature>
<evidence type="ECO:0000256" key="1">
    <source>
        <dbReference type="ARBA" id="ARBA00004370"/>
    </source>
</evidence>
<comment type="subcellular location">
    <subcellularLocation>
        <location evidence="1">Membrane</location>
    </subcellularLocation>
</comment>
<reference evidence="5 6" key="1">
    <citation type="journal article" date="2019" name="Emerg. Microbes Infect.">
        <title>Comprehensive subspecies identification of 175 nontuberculous mycobacteria species based on 7547 genomic profiles.</title>
        <authorList>
            <person name="Matsumoto Y."/>
            <person name="Kinjo T."/>
            <person name="Motooka D."/>
            <person name="Nabeya D."/>
            <person name="Jung N."/>
            <person name="Uechi K."/>
            <person name="Horii T."/>
            <person name="Iida T."/>
            <person name="Fujita J."/>
            <person name="Nakamura S."/>
        </authorList>
    </citation>
    <scope>NUCLEOTIDE SEQUENCE [LARGE SCALE GENOMIC DNA]</scope>
    <source>
        <strain evidence="5 6">JCM 13574</strain>
    </source>
</reference>
<keyword evidence="4" id="KW-1133">Transmembrane helix</keyword>
<feature type="region of interest" description="Disordered" evidence="3">
    <location>
        <begin position="1"/>
        <end position="38"/>
    </location>
</feature>
<feature type="transmembrane region" description="Helical" evidence="4">
    <location>
        <begin position="180"/>
        <end position="204"/>
    </location>
</feature>
<keyword evidence="4" id="KW-0812">Transmembrane</keyword>
<proteinExistence type="predicted"/>
<feature type="compositionally biased region" description="Low complexity" evidence="3">
    <location>
        <begin position="75"/>
        <end position="88"/>
    </location>
</feature>
<gene>
    <name evidence="5" type="ORF">MMAD_38840</name>
</gene>
<protein>
    <recommendedName>
        <fullName evidence="7">Mce associated membrane protein</fullName>
    </recommendedName>
</protein>
<name>A0A7I7XK44_9MYCO</name>
<dbReference type="PANTHER" id="PTHR37042:SF4">
    <property type="entry name" value="OUTER MEMBRANE PROTEIN RV1973"/>
    <property type="match status" value="1"/>
</dbReference>
<dbReference type="AlphaFoldDB" id="A0A7I7XK44"/>
<feature type="compositionally biased region" description="Basic and acidic residues" evidence="3">
    <location>
        <begin position="1"/>
        <end position="19"/>
    </location>
</feature>
<dbReference type="GO" id="GO:0016020">
    <property type="term" value="C:membrane"/>
    <property type="evidence" value="ECO:0007669"/>
    <property type="project" value="UniProtKB-SubCell"/>
</dbReference>
<dbReference type="PANTHER" id="PTHR37042">
    <property type="entry name" value="OUTER MEMBRANE PROTEIN RV1973"/>
    <property type="match status" value="1"/>
</dbReference>
<evidence type="ECO:0008006" key="7">
    <source>
        <dbReference type="Google" id="ProtNLM"/>
    </source>
</evidence>
<feature type="compositionally biased region" description="Low complexity" evidence="3">
    <location>
        <begin position="96"/>
        <end position="154"/>
    </location>
</feature>
<sequence length="337" mass="34878">MPQHERVSSTLDGEARTPEIDGDANVTDPDDVPPTRADDAMALADEADAEAAAAEAEAAAARARARALRLRRQAAEAARATQAAAAAASVEAPRQDTAATETAEPEVAAPATETAATETAAPETAATETAAPEVTAPETPAPAPATAAPDTAATGTDVALEEPATPAGEVAAPRRRRSRLGLVAAILAVVLVLGFVGASAYMIVQHHRVVAEQQRSAEFAAAARQGVVTLMSLNFHSAQDDVKRILDNTTGEFKKDFAGQADEFTKVAQASQVVTEATVTATAVQSMSKDTATVLVAVTTQVSNAASKQQEPRSWRLRVDMARDGGQIKLAKVEFVP</sequence>
<dbReference type="RefSeq" id="WP_163740260.1">
    <property type="nucleotide sequence ID" value="NZ_AP022610.1"/>
</dbReference>
<keyword evidence="2 4" id="KW-0472">Membrane</keyword>
<dbReference type="KEGG" id="mmag:MMAD_38840"/>
<evidence type="ECO:0000313" key="6">
    <source>
        <dbReference type="Proteomes" id="UP000466517"/>
    </source>
</evidence>
<evidence type="ECO:0000256" key="2">
    <source>
        <dbReference type="ARBA" id="ARBA00023136"/>
    </source>
</evidence>
<dbReference type="Proteomes" id="UP000466517">
    <property type="component" value="Chromosome"/>
</dbReference>
<evidence type="ECO:0000313" key="5">
    <source>
        <dbReference type="EMBL" id="BBZ29589.1"/>
    </source>
</evidence>
<evidence type="ECO:0000256" key="4">
    <source>
        <dbReference type="SAM" id="Phobius"/>
    </source>
</evidence>